<accession>A0A5C6FZL0</accession>
<comment type="caution">
    <text evidence="1">The sequence shown here is derived from an EMBL/GenBank/DDBJ whole genome shotgun (WGS) entry which is preliminary data.</text>
</comment>
<organism evidence="1 2">
    <name type="scientific">Metarhizium rileyi (strain RCEF 4871)</name>
    <name type="common">Nomuraea rileyi</name>
    <dbReference type="NCBI Taxonomy" id="1649241"/>
    <lineage>
        <taxon>Eukaryota</taxon>
        <taxon>Fungi</taxon>
        <taxon>Dikarya</taxon>
        <taxon>Ascomycota</taxon>
        <taxon>Pezizomycotina</taxon>
        <taxon>Sordariomycetes</taxon>
        <taxon>Hypocreomycetidae</taxon>
        <taxon>Hypocreales</taxon>
        <taxon>Clavicipitaceae</taxon>
        <taxon>Metarhizium</taxon>
    </lineage>
</organism>
<sequence length="258" mass="29499">MNEATTARVIQFTFAGSPLRAQAERVDRVHTNVLFITLIRSKFIQYVATGLSLLPGFLLQPLQRLLPPQFYLPGRLVLKTRKPDWGDEFANEKVMYQRLEPLQGRIMPRFLGDAEFNGIPSIVLSRLEGSPSYKQGPTALPADDFERQLKVLLQEFTKFGVIYDDPKLDNFLVVKGKVMVVDLESVCEEDKQDQELAVESHRLHIMPQYRRCLESLSNHNSEKETITNSTGWTSPRPSYTEIVRTTPKSYPSNVRTDL</sequence>
<dbReference type="PANTHER" id="PTHR37171:SF1">
    <property type="entry name" value="SERINE_THREONINE-PROTEIN KINASE YRZF-RELATED"/>
    <property type="match status" value="1"/>
</dbReference>
<evidence type="ECO:0000313" key="2">
    <source>
        <dbReference type="Proteomes" id="UP000317257"/>
    </source>
</evidence>
<dbReference type="InterPro" id="IPR052396">
    <property type="entry name" value="Meiotic_Drive_Suppr_Kinase"/>
</dbReference>
<proteinExistence type="predicted"/>
<dbReference type="EMBL" id="SBHS01000072">
    <property type="protein sequence ID" value="TWU70574.1"/>
    <property type="molecule type" value="Genomic_DNA"/>
</dbReference>
<protein>
    <recommendedName>
        <fullName evidence="3">Protein kinase-like domain protein</fullName>
    </recommendedName>
</protein>
<dbReference type="Proteomes" id="UP000317257">
    <property type="component" value="Unassembled WGS sequence"/>
</dbReference>
<evidence type="ECO:0008006" key="3">
    <source>
        <dbReference type="Google" id="ProtNLM"/>
    </source>
</evidence>
<gene>
    <name evidence="1" type="ORF">ED733_000128</name>
</gene>
<dbReference type="SUPFAM" id="SSF56112">
    <property type="entry name" value="Protein kinase-like (PK-like)"/>
    <property type="match status" value="1"/>
</dbReference>
<name>A0A5C6FZL0_METRR</name>
<dbReference type="InterPro" id="IPR011009">
    <property type="entry name" value="Kinase-like_dom_sf"/>
</dbReference>
<dbReference type="AlphaFoldDB" id="A0A5C6FZL0"/>
<dbReference type="PANTHER" id="PTHR37171">
    <property type="entry name" value="SERINE/THREONINE-PROTEIN KINASE YRZF-RELATED"/>
    <property type="match status" value="1"/>
</dbReference>
<evidence type="ECO:0000313" key="1">
    <source>
        <dbReference type="EMBL" id="TWU70574.1"/>
    </source>
</evidence>
<reference evidence="2" key="1">
    <citation type="submission" date="2018-12" db="EMBL/GenBank/DDBJ databases">
        <title>The complete genome of Metarhizium rileyi, a key fungal pathogen of Lepidoptera.</title>
        <authorList>
            <person name="Binneck E."/>
            <person name="Lastra C.C.L."/>
            <person name="Sosa-Gomez D.R."/>
        </authorList>
    </citation>
    <scope>NUCLEOTIDE SEQUENCE [LARGE SCALE GENOMIC DNA]</scope>
    <source>
        <strain evidence="2">Cep018-CH2</strain>
    </source>
</reference>